<keyword evidence="1" id="KW-0472">Membrane</keyword>
<evidence type="ECO:0008006" key="4">
    <source>
        <dbReference type="Google" id="ProtNLM"/>
    </source>
</evidence>
<proteinExistence type="predicted"/>
<dbReference type="EMBL" id="AP026978">
    <property type="protein sequence ID" value="BDU02123.1"/>
    <property type="molecule type" value="Genomic_DNA"/>
</dbReference>
<dbReference type="RefSeq" id="WP_281875204.1">
    <property type="nucleotide sequence ID" value="NZ_AP026976.1"/>
</dbReference>
<sequence length="63" mass="6876">MSTAKLFRSVTIGTTVFLVVFYSLGSRPAEPSDWVWFGVTGVVFAALFAAGLLLVPRAERRGR</sequence>
<evidence type="ECO:0000313" key="2">
    <source>
        <dbReference type="EMBL" id="BDU02123.1"/>
    </source>
</evidence>
<evidence type="ECO:0000256" key="1">
    <source>
        <dbReference type="SAM" id="Phobius"/>
    </source>
</evidence>
<name>A0ABM8D405_9NOCA</name>
<dbReference type="Proteomes" id="UP001317870">
    <property type="component" value="Chromosome"/>
</dbReference>
<reference evidence="2 3" key="1">
    <citation type="submission" date="2022-11" db="EMBL/GenBank/DDBJ databases">
        <title>Genome Sequencing of Nocardia sp. ON39_IFM12276 and assembly.</title>
        <authorList>
            <person name="Shimojima M."/>
            <person name="Toyokawa M."/>
            <person name="Uesaka K."/>
        </authorList>
    </citation>
    <scope>NUCLEOTIDE SEQUENCE [LARGE SCALE GENOMIC DNA]</scope>
    <source>
        <strain evidence="2 3">IFM 12276</strain>
    </source>
</reference>
<keyword evidence="1" id="KW-1133">Transmembrane helix</keyword>
<keyword evidence="3" id="KW-1185">Reference proteome</keyword>
<organism evidence="2 3">
    <name type="scientific">Nocardia sputorum</name>
    <dbReference type="NCBI Taxonomy" id="2984338"/>
    <lineage>
        <taxon>Bacteria</taxon>
        <taxon>Bacillati</taxon>
        <taxon>Actinomycetota</taxon>
        <taxon>Actinomycetes</taxon>
        <taxon>Mycobacteriales</taxon>
        <taxon>Nocardiaceae</taxon>
        <taxon>Nocardia</taxon>
    </lineage>
</organism>
<protein>
    <recommendedName>
        <fullName evidence="4">DUF4175 domain-containing protein</fullName>
    </recommendedName>
</protein>
<keyword evidence="1" id="KW-0812">Transmembrane</keyword>
<feature type="transmembrane region" description="Helical" evidence="1">
    <location>
        <begin position="35"/>
        <end position="55"/>
    </location>
</feature>
<gene>
    <name evidence="2" type="ORF">IFM12276_51510</name>
</gene>
<evidence type="ECO:0000313" key="3">
    <source>
        <dbReference type="Proteomes" id="UP001317870"/>
    </source>
</evidence>
<accession>A0ABM8D405</accession>